<evidence type="ECO:0000256" key="1">
    <source>
        <dbReference type="SAM" id="MobiDB-lite"/>
    </source>
</evidence>
<dbReference type="Proteomes" id="UP000789901">
    <property type="component" value="Unassembled WGS sequence"/>
</dbReference>
<evidence type="ECO:0000313" key="4">
    <source>
        <dbReference type="Proteomes" id="UP000789901"/>
    </source>
</evidence>
<feature type="compositionally biased region" description="Low complexity" evidence="1">
    <location>
        <begin position="1"/>
        <end position="15"/>
    </location>
</feature>
<accession>A0ABN7VLJ3</accession>
<sequence>MSKSSHSNSIHTSESLTEATSNEGSQLLTGKKIAAANSQVLGIFTIFQRSTLILKYCCKNKCLAFIIIFSFIAALTTLLSGIIFTISTTPQTSGLMPINSNSLNIDPLTPCSVGDTSCPVLLQDRFRFMWLQSASDVLINGITKQLSVNDPGGKRKVMVAVVDNDTSINYKFVKDNKKSVPVFKVINLQQDDLNETTIMTVNIIKILSLNSKCEGISIDTAKFKLSYPEISKNITCYMNMHVENVESVSAGCKGDCPVIGFRFTNSSRVNYSSLKPVYSDYMHKLLAIYSGNILISQCIDNLVGRSLLSNNGTIVNVQSVVKGKADLKWSTCEYEYNFNYKHQIMNYWLSDKENDSETEKAKAKRESY</sequence>
<feature type="transmembrane region" description="Helical" evidence="2">
    <location>
        <begin position="62"/>
        <end position="86"/>
    </location>
</feature>
<feature type="region of interest" description="Disordered" evidence="1">
    <location>
        <begin position="1"/>
        <end position="22"/>
    </location>
</feature>
<dbReference type="EMBL" id="CAJVQB010016838">
    <property type="protein sequence ID" value="CAG8781688.1"/>
    <property type="molecule type" value="Genomic_DNA"/>
</dbReference>
<keyword evidence="2" id="KW-1133">Transmembrane helix</keyword>
<proteinExistence type="predicted"/>
<keyword evidence="4" id="KW-1185">Reference proteome</keyword>
<evidence type="ECO:0000313" key="3">
    <source>
        <dbReference type="EMBL" id="CAG8781688.1"/>
    </source>
</evidence>
<comment type="caution">
    <text evidence="3">The sequence shown here is derived from an EMBL/GenBank/DDBJ whole genome shotgun (WGS) entry which is preliminary data.</text>
</comment>
<protein>
    <submittedName>
        <fullName evidence="3">21099_t:CDS:1</fullName>
    </submittedName>
</protein>
<evidence type="ECO:0000256" key="2">
    <source>
        <dbReference type="SAM" id="Phobius"/>
    </source>
</evidence>
<keyword evidence="2" id="KW-0812">Transmembrane</keyword>
<reference evidence="3 4" key="1">
    <citation type="submission" date="2021-06" db="EMBL/GenBank/DDBJ databases">
        <authorList>
            <person name="Kallberg Y."/>
            <person name="Tangrot J."/>
            <person name="Rosling A."/>
        </authorList>
    </citation>
    <scope>NUCLEOTIDE SEQUENCE [LARGE SCALE GENOMIC DNA]</scope>
    <source>
        <strain evidence="3 4">120-4 pot B 10/14</strain>
    </source>
</reference>
<organism evidence="3 4">
    <name type="scientific">Gigaspora margarita</name>
    <dbReference type="NCBI Taxonomy" id="4874"/>
    <lineage>
        <taxon>Eukaryota</taxon>
        <taxon>Fungi</taxon>
        <taxon>Fungi incertae sedis</taxon>
        <taxon>Mucoromycota</taxon>
        <taxon>Glomeromycotina</taxon>
        <taxon>Glomeromycetes</taxon>
        <taxon>Diversisporales</taxon>
        <taxon>Gigasporaceae</taxon>
        <taxon>Gigaspora</taxon>
    </lineage>
</organism>
<gene>
    <name evidence="3" type="ORF">GMARGA_LOCUS19817</name>
</gene>
<name>A0ABN7VLJ3_GIGMA</name>
<keyword evidence="2" id="KW-0472">Membrane</keyword>